<protein>
    <recommendedName>
        <fullName evidence="2">histidine kinase</fullName>
        <ecNumber evidence="2">2.7.13.3</ecNumber>
    </recommendedName>
</protein>
<evidence type="ECO:0000259" key="5">
    <source>
        <dbReference type="PROSITE" id="PS50112"/>
    </source>
</evidence>
<evidence type="ECO:0000259" key="6">
    <source>
        <dbReference type="PROSITE" id="PS50113"/>
    </source>
</evidence>
<dbReference type="PROSITE" id="PS50112">
    <property type="entry name" value="PAS"/>
    <property type="match status" value="1"/>
</dbReference>
<evidence type="ECO:0000256" key="2">
    <source>
        <dbReference type="ARBA" id="ARBA00012438"/>
    </source>
</evidence>
<dbReference type="CDD" id="cd00082">
    <property type="entry name" value="HisKA"/>
    <property type="match status" value="1"/>
</dbReference>
<feature type="domain" description="PAS" evidence="5">
    <location>
        <begin position="116"/>
        <end position="186"/>
    </location>
</feature>
<dbReference type="InterPro" id="IPR003594">
    <property type="entry name" value="HATPase_dom"/>
</dbReference>
<dbReference type="InterPro" id="IPR036890">
    <property type="entry name" value="HATPase_C_sf"/>
</dbReference>
<dbReference type="PROSITE" id="PS50109">
    <property type="entry name" value="HIS_KIN"/>
    <property type="match status" value="1"/>
</dbReference>
<dbReference type="InterPro" id="IPR013655">
    <property type="entry name" value="PAS_fold_3"/>
</dbReference>
<evidence type="ECO:0000313" key="8">
    <source>
        <dbReference type="Proteomes" id="UP000638188"/>
    </source>
</evidence>
<accession>A0ABQ1PZP1</accession>
<dbReference type="PRINTS" id="PR00344">
    <property type="entry name" value="BCTRLSENSOR"/>
</dbReference>
<dbReference type="SUPFAM" id="SSF55785">
    <property type="entry name" value="PYP-like sensor domain (PAS domain)"/>
    <property type="match status" value="1"/>
</dbReference>
<dbReference type="InterPro" id="IPR004358">
    <property type="entry name" value="Sig_transdc_His_kin-like_C"/>
</dbReference>
<dbReference type="SMART" id="SM00388">
    <property type="entry name" value="HisKA"/>
    <property type="match status" value="1"/>
</dbReference>
<sequence length="488" mass="54044">MTENPDLRCAVASLLLESEPLPALLIPARGEVRPPNPAMQQLIDQVAPLAALLPANHAPLVAACQRQQRCIEDVEVSVGDRYLLWTYIPQPALQAVLVRGRDASESLRLQHEAMRASRLYRLIIENTTDLISRHTPDGRFLDASPAAWTLLGYWPEQLRGESMAELLHPQEREQLIERFQRALEQDGYLTLTYRIRHQVGHYLWFETASRAIRETYTGGVVEVISVSRDITARIQSEENNRRLQDELAHAARLATLGELASGIAHELNQPLAAILNYANASQRYLAALSQTEEGRNGEESDKVAQGLARIAEHAQHAAEVIRRLRGFLRKGQRRQQCVDPLQLAREAVGLCAWEAGQHQVEIVEQVDGPLPAVMVDPILLQQVLLNLLRNAIEANREQHPDTPSLVRLGLSEHGNRLHIRVSDQGPGVDEASRARLFTPFYTSKPDGLGLGLSMSQGIVEGFGGGLEAVPADSAGLCLHCWLPVVSSD</sequence>
<dbReference type="EC" id="2.7.13.3" evidence="2"/>
<keyword evidence="3" id="KW-0597">Phosphoprotein</keyword>
<dbReference type="Gene3D" id="3.30.450.20">
    <property type="entry name" value="PAS domain"/>
    <property type="match status" value="1"/>
</dbReference>
<dbReference type="InterPro" id="IPR000700">
    <property type="entry name" value="PAS-assoc_C"/>
</dbReference>
<proteinExistence type="predicted"/>
<evidence type="ECO:0000259" key="4">
    <source>
        <dbReference type="PROSITE" id="PS50109"/>
    </source>
</evidence>
<dbReference type="PROSITE" id="PS50113">
    <property type="entry name" value="PAC"/>
    <property type="match status" value="1"/>
</dbReference>
<dbReference type="CDD" id="cd00130">
    <property type="entry name" value="PAS"/>
    <property type="match status" value="1"/>
</dbReference>
<reference evidence="8" key="1">
    <citation type="journal article" date="2019" name="Int. J. Syst. Evol. Microbiol.">
        <title>The Global Catalogue of Microorganisms (GCM) 10K type strain sequencing project: providing services to taxonomists for standard genome sequencing and annotation.</title>
        <authorList>
            <consortium name="The Broad Institute Genomics Platform"/>
            <consortium name="The Broad Institute Genome Sequencing Center for Infectious Disease"/>
            <person name="Wu L."/>
            <person name="Ma J."/>
        </authorList>
    </citation>
    <scope>NUCLEOTIDE SEQUENCE [LARGE SCALE GENOMIC DNA]</scope>
    <source>
        <strain evidence="8">CGMCC 1.12482</strain>
    </source>
</reference>
<feature type="domain" description="Histidine kinase" evidence="4">
    <location>
        <begin position="262"/>
        <end position="486"/>
    </location>
</feature>
<comment type="caution">
    <text evidence="7">The sequence shown here is derived from an EMBL/GenBank/DDBJ whole genome shotgun (WGS) entry which is preliminary data.</text>
</comment>
<keyword evidence="8" id="KW-1185">Reference proteome</keyword>
<dbReference type="Pfam" id="PF00512">
    <property type="entry name" value="HisKA"/>
    <property type="match status" value="1"/>
</dbReference>
<dbReference type="Gene3D" id="3.30.565.10">
    <property type="entry name" value="Histidine kinase-like ATPase, C-terminal domain"/>
    <property type="match status" value="1"/>
</dbReference>
<dbReference type="InterPro" id="IPR036097">
    <property type="entry name" value="HisK_dim/P_sf"/>
</dbReference>
<evidence type="ECO:0000313" key="7">
    <source>
        <dbReference type="EMBL" id="GGD07524.1"/>
    </source>
</evidence>
<dbReference type="InterPro" id="IPR035965">
    <property type="entry name" value="PAS-like_dom_sf"/>
</dbReference>
<dbReference type="InterPro" id="IPR000014">
    <property type="entry name" value="PAS"/>
</dbReference>
<dbReference type="Pfam" id="PF02518">
    <property type="entry name" value="HATPase_c"/>
    <property type="match status" value="1"/>
</dbReference>
<evidence type="ECO:0000256" key="3">
    <source>
        <dbReference type="ARBA" id="ARBA00022553"/>
    </source>
</evidence>
<feature type="domain" description="PAC" evidence="6">
    <location>
        <begin position="189"/>
        <end position="242"/>
    </location>
</feature>
<dbReference type="Pfam" id="PF08447">
    <property type="entry name" value="PAS_3"/>
    <property type="match status" value="1"/>
</dbReference>
<organism evidence="7 8">
    <name type="scientific">Halopseudomonas salina</name>
    <dbReference type="NCBI Taxonomy" id="1323744"/>
    <lineage>
        <taxon>Bacteria</taxon>
        <taxon>Pseudomonadati</taxon>
        <taxon>Pseudomonadota</taxon>
        <taxon>Gammaproteobacteria</taxon>
        <taxon>Pseudomonadales</taxon>
        <taxon>Pseudomonadaceae</taxon>
        <taxon>Halopseudomonas</taxon>
    </lineage>
</organism>
<dbReference type="EMBL" id="BMFF01000006">
    <property type="protein sequence ID" value="GGD07524.1"/>
    <property type="molecule type" value="Genomic_DNA"/>
</dbReference>
<dbReference type="Proteomes" id="UP000638188">
    <property type="component" value="Unassembled WGS sequence"/>
</dbReference>
<dbReference type="PANTHER" id="PTHR43065:SF42">
    <property type="entry name" value="TWO-COMPONENT SENSOR PPRA"/>
    <property type="match status" value="1"/>
</dbReference>
<dbReference type="InterPro" id="IPR001610">
    <property type="entry name" value="PAC"/>
</dbReference>
<name>A0ABQ1PZP1_9GAMM</name>
<gene>
    <name evidence="7" type="ORF">GCM10007418_28190</name>
</gene>
<dbReference type="SMART" id="SM00091">
    <property type="entry name" value="PAS"/>
    <property type="match status" value="1"/>
</dbReference>
<comment type="catalytic activity">
    <reaction evidence="1">
        <text>ATP + protein L-histidine = ADP + protein N-phospho-L-histidine.</text>
        <dbReference type="EC" id="2.7.13.3"/>
    </reaction>
</comment>
<dbReference type="SMART" id="SM00086">
    <property type="entry name" value="PAC"/>
    <property type="match status" value="1"/>
</dbReference>
<dbReference type="SMART" id="SM00387">
    <property type="entry name" value="HATPase_c"/>
    <property type="match status" value="1"/>
</dbReference>
<dbReference type="SUPFAM" id="SSF47384">
    <property type="entry name" value="Homodimeric domain of signal transducing histidine kinase"/>
    <property type="match status" value="1"/>
</dbReference>
<dbReference type="RefSeq" id="WP_223825524.1">
    <property type="nucleotide sequence ID" value="NZ_BMFF01000006.1"/>
</dbReference>
<dbReference type="SUPFAM" id="SSF55874">
    <property type="entry name" value="ATPase domain of HSP90 chaperone/DNA topoisomerase II/histidine kinase"/>
    <property type="match status" value="1"/>
</dbReference>
<dbReference type="PANTHER" id="PTHR43065">
    <property type="entry name" value="SENSOR HISTIDINE KINASE"/>
    <property type="match status" value="1"/>
</dbReference>
<dbReference type="NCBIfam" id="TIGR00229">
    <property type="entry name" value="sensory_box"/>
    <property type="match status" value="1"/>
</dbReference>
<dbReference type="Gene3D" id="1.10.287.130">
    <property type="match status" value="1"/>
</dbReference>
<dbReference type="InterPro" id="IPR003661">
    <property type="entry name" value="HisK_dim/P_dom"/>
</dbReference>
<evidence type="ECO:0000256" key="1">
    <source>
        <dbReference type="ARBA" id="ARBA00000085"/>
    </source>
</evidence>
<dbReference type="InterPro" id="IPR005467">
    <property type="entry name" value="His_kinase_dom"/>
</dbReference>